<protein>
    <submittedName>
        <fullName evidence="1">Uncharacterized protein</fullName>
    </submittedName>
</protein>
<evidence type="ECO:0000313" key="2">
    <source>
        <dbReference type="Proteomes" id="UP000030889"/>
    </source>
</evidence>
<sequence>MCTEWETHYIYKNESSFDIEMEYISSNGDKRVGESVQIKQGDKYEFIQKYNAGRFSPLNQLYPEGSMVRISISNGIVEVIYRRSGHPTDDSNIFEEKAYVRTTEKQYLLQITCYTYTFTDDCFKDGTPIGNAEISIETVGENRS</sequence>
<reference evidence="1 2" key="1">
    <citation type="submission" date="2014-09" db="EMBL/GenBank/DDBJ databases">
        <title>Alistipes sp. 627, sp. nov., a novel member of the family Rikenellaceae isolated from human faeces.</title>
        <authorList>
            <person name="Shkoporov A.N."/>
            <person name="Chaplin A.V."/>
            <person name="Motuzova O.V."/>
            <person name="Kafarskaia L.I."/>
            <person name="Khokhlova E.V."/>
            <person name="Efimov B.A."/>
        </authorList>
    </citation>
    <scope>NUCLEOTIDE SEQUENCE [LARGE SCALE GENOMIC DNA]</scope>
    <source>
        <strain evidence="1 2">627</strain>
    </source>
</reference>
<proteinExistence type="predicted"/>
<keyword evidence="2" id="KW-1185">Reference proteome</keyword>
<accession>A0ABR4YIR6</accession>
<name>A0ABR4YIR6_9BACT</name>
<organism evidence="1 2">
    <name type="scientific">Alistipes inops</name>
    <dbReference type="NCBI Taxonomy" id="1501391"/>
    <lineage>
        <taxon>Bacteria</taxon>
        <taxon>Pseudomonadati</taxon>
        <taxon>Bacteroidota</taxon>
        <taxon>Bacteroidia</taxon>
        <taxon>Bacteroidales</taxon>
        <taxon>Rikenellaceae</taxon>
        <taxon>Alistipes</taxon>
    </lineage>
</organism>
<dbReference type="Proteomes" id="UP000030889">
    <property type="component" value="Unassembled WGS sequence"/>
</dbReference>
<dbReference type="EMBL" id="JRGF01000006">
    <property type="protein sequence ID" value="KHE42141.1"/>
    <property type="molecule type" value="Genomic_DNA"/>
</dbReference>
<comment type="caution">
    <text evidence="1">The sequence shown here is derived from an EMBL/GenBank/DDBJ whole genome shotgun (WGS) entry which is preliminary data.</text>
</comment>
<evidence type="ECO:0000313" key="1">
    <source>
        <dbReference type="EMBL" id="KHE42141.1"/>
    </source>
</evidence>
<gene>
    <name evidence="1" type="ORF">LG35_06220</name>
</gene>